<dbReference type="PANTHER" id="PTHR40627:SF3">
    <property type="entry name" value="PRENYLTRANSFERASE ASQH2-RELATED"/>
    <property type="match status" value="1"/>
</dbReference>
<evidence type="ECO:0000313" key="5">
    <source>
        <dbReference type="Proteomes" id="UP000234275"/>
    </source>
</evidence>
<dbReference type="GeneID" id="36558307"/>
<feature type="binding site" evidence="3">
    <location>
        <position position="185"/>
    </location>
    <ligand>
        <name>dimethylallyl diphosphate</name>
        <dbReference type="ChEBI" id="CHEBI:57623"/>
    </ligand>
</feature>
<proteinExistence type="inferred from homology"/>
<feature type="binding site" evidence="3">
    <location>
        <position position="86"/>
    </location>
    <ligand>
        <name>L-tryptophan</name>
        <dbReference type="ChEBI" id="CHEBI:57912"/>
    </ligand>
</feature>
<dbReference type="NCBIfam" id="TIGR03429">
    <property type="entry name" value="arom_pren_DMATS"/>
    <property type="match status" value="1"/>
</dbReference>
<dbReference type="VEuPathDB" id="FungiDB:P170DRAFT_444111"/>
<dbReference type="AlphaFoldDB" id="A0A2I2GGM7"/>
<dbReference type="SFLD" id="SFLDG01162">
    <property type="entry name" value="I"/>
    <property type="match status" value="1"/>
</dbReference>
<reference evidence="4 5" key="1">
    <citation type="submission" date="2016-12" db="EMBL/GenBank/DDBJ databases">
        <title>The genomes of Aspergillus section Nigri reveals drivers in fungal speciation.</title>
        <authorList>
            <consortium name="DOE Joint Genome Institute"/>
            <person name="Vesth T.C."/>
            <person name="Nybo J."/>
            <person name="Theobald S."/>
            <person name="Brandl J."/>
            <person name="Frisvad J.C."/>
            <person name="Nielsen K.F."/>
            <person name="Lyhne E.K."/>
            <person name="Kogle M.E."/>
            <person name="Kuo A."/>
            <person name="Riley R."/>
            <person name="Clum A."/>
            <person name="Nolan M."/>
            <person name="Lipzen A."/>
            <person name="Salamov A."/>
            <person name="Henrissat B."/>
            <person name="Wiebenga A."/>
            <person name="De Vries R.P."/>
            <person name="Grigoriev I.V."/>
            <person name="Mortensen U.H."/>
            <person name="Andersen M.R."/>
            <person name="Baker S.E."/>
        </authorList>
    </citation>
    <scope>NUCLEOTIDE SEQUENCE [LARGE SCALE GENOMIC DNA]</scope>
    <source>
        <strain evidence="4 5">IBT 23096</strain>
    </source>
</reference>
<feature type="binding site" evidence="3">
    <location>
        <position position="332"/>
    </location>
    <ligand>
        <name>dimethylallyl diphosphate</name>
        <dbReference type="ChEBI" id="CHEBI:57623"/>
    </ligand>
</feature>
<dbReference type="STRING" id="1392250.A0A2I2GGM7"/>
<dbReference type="EMBL" id="MSFO01000002">
    <property type="protein sequence ID" value="PLB52028.1"/>
    <property type="molecule type" value="Genomic_DNA"/>
</dbReference>
<dbReference type="Proteomes" id="UP000234275">
    <property type="component" value="Unassembled WGS sequence"/>
</dbReference>
<feature type="binding site" evidence="3">
    <location>
        <position position="99"/>
    </location>
    <ligand>
        <name>dimethylallyl diphosphate</name>
        <dbReference type="ChEBI" id="CHEBI:57623"/>
    </ligand>
</feature>
<protein>
    <submittedName>
        <fullName evidence="4">Putative dimethylallyl tryptophan synthase</fullName>
    </submittedName>
</protein>
<dbReference type="InterPro" id="IPR033964">
    <property type="entry name" value="ABBA"/>
</dbReference>
<dbReference type="OrthoDB" id="3354387at2759"/>
<evidence type="ECO:0000313" key="4">
    <source>
        <dbReference type="EMBL" id="PLB52028.1"/>
    </source>
</evidence>
<dbReference type="GO" id="GO:0009820">
    <property type="term" value="P:alkaloid metabolic process"/>
    <property type="evidence" value="ECO:0007669"/>
    <property type="project" value="InterPro"/>
</dbReference>
<dbReference type="RefSeq" id="XP_024707330.1">
    <property type="nucleotide sequence ID" value="XM_024850608.1"/>
</dbReference>
<feature type="binding site" evidence="3">
    <location>
        <position position="183"/>
    </location>
    <ligand>
        <name>dimethylallyl diphosphate</name>
        <dbReference type="ChEBI" id="CHEBI:57623"/>
    </ligand>
</feature>
<feature type="binding site" evidence="3">
    <location>
        <position position="330"/>
    </location>
    <ligand>
        <name>dimethylallyl diphosphate</name>
        <dbReference type="ChEBI" id="CHEBI:57623"/>
    </ligand>
</feature>
<evidence type="ECO:0000256" key="1">
    <source>
        <dbReference type="ARBA" id="ARBA00010209"/>
    </source>
</evidence>
<keyword evidence="2" id="KW-0808">Transferase</keyword>
<name>A0A2I2GGM7_9EURO</name>
<comment type="similarity">
    <text evidence="1">Belongs to the tryptophan dimethylallyltransferase family.</text>
</comment>
<dbReference type="PIRSF" id="PIRSF000509">
    <property type="entry name" value="Trp_DMAT"/>
    <property type="match status" value="1"/>
</dbReference>
<accession>A0A2I2GGM7</accession>
<dbReference type="PANTHER" id="PTHR40627">
    <property type="entry name" value="INDOLE PRENYLTRANSFERASE TDIB-RELATED"/>
    <property type="match status" value="1"/>
</dbReference>
<dbReference type="SFLD" id="SFLDS00036">
    <property type="entry name" value="Aromatic_Prenyltransferase"/>
    <property type="match status" value="1"/>
</dbReference>
<dbReference type="InterPro" id="IPR012148">
    <property type="entry name" value="ABBA_DMATS-like"/>
</dbReference>
<feature type="binding site" evidence="3">
    <location>
        <position position="253"/>
    </location>
    <ligand>
        <name>dimethylallyl diphosphate</name>
        <dbReference type="ChEBI" id="CHEBI:57623"/>
    </ligand>
</feature>
<evidence type="ECO:0000256" key="2">
    <source>
        <dbReference type="ARBA" id="ARBA00022679"/>
    </source>
</evidence>
<feature type="binding site" evidence="3">
    <location>
        <position position="257"/>
    </location>
    <ligand>
        <name>dimethylallyl diphosphate</name>
        <dbReference type="ChEBI" id="CHEBI:57623"/>
    </ligand>
</feature>
<dbReference type="InterPro" id="IPR017795">
    <property type="entry name" value="ABBA_NscD-like"/>
</dbReference>
<sequence>MAADRSPWRVLGKALGFANRDQELWWLNTSPFFNNLLNQCGYEVHEQYHYLCFYHKHIVPVLGSFIRPGNSPDHLSCFTPEGYPFELSVNFQEDRSILRLGCGPVGPFAGTEHDPLNKFMTRELLAKAAQIDPAIDLRWFDYFESQFILPTEQARTVSEHVVRHGRQTSQLAFDLKNGGVVAKAYVFVLPKSIATGVPTVTLALNAIEGLADADFGSSLALLREYLLPGPDSDAPRSEVMLIGVDCVEPQSSRLKLYLVNTHLCLENMRAFWTLGGRLSDSTTMKGLEIAENLWNLLGLSDTVYETVDVDKLPLTFNYELKEKEQAPKPQLYLPVQGKGDEFVADALTEFFKFLDWQGFACRYKQDLISNFPCRDLKGSTAVQRWIAFSFTERTGVYLTIYFHAIGGDVGRL</sequence>
<gene>
    <name evidence="4" type="ORF">P170DRAFT_444111</name>
</gene>
<dbReference type="CDD" id="cd13929">
    <property type="entry name" value="PT-DMATS_CymD"/>
    <property type="match status" value="1"/>
</dbReference>
<organism evidence="4 5">
    <name type="scientific">Aspergillus steynii IBT 23096</name>
    <dbReference type="NCBI Taxonomy" id="1392250"/>
    <lineage>
        <taxon>Eukaryota</taxon>
        <taxon>Fungi</taxon>
        <taxon>Dikarya</taxon>
        <taxon>Ascomycota</taxon>
        <taxon>Pezizomycotina</taxon>
        <taxon>Eurotiomycetes</taxon>
        <taxon>Eurotiomycetidae</taxon>
        <taxon>Eurotiales</taxon>
        <taxon>Aspergillaceae</taxon>
        <taxon>Aspergillus</taxon>
        <taxon>Aspergillus subgen. Circumdati</taxon>
    </lineage>
</organism>
<dbReference type="GO" id="GO:0016765">
    <property type="term" value="F:transferase activity, transferring alkyl or aryl (other than methyl) groups"/>
    <property type="evidence" value="ECO:0007669"/>
    <property type="project" value="InterPro"/>
</dbReference>
<keyword evidence="5" id="KW-1185">Reference proteome</keyword>
<feature type="binding site" evidence="3">
    <location>
        <position position="255"/>
    </location>
    <ligand>
        <name>dimethylallyl diphosphate</name>
        <dbReference type="ChEBI" id="CHEBI:57623"/>
    </ligand>
</feature>
<dbReference type="Pfam" id="PF11991">
    <property type="entry name" value="Trp_DMAT"/>
    <property type="match status" value="1"/>
</dbReference>
<evidence type="ECO:0000256" key="3">
    <source>
        <dbReference type="PIRSR" id="PIRSR000509-1"/>
    </source>
</evidence>
<comment type="caution">
    <text evidence="4">The sequence shown here is derived from an EMBL/GenBank/DDBJ whole genome shotgun (WGS) entry which is preliminary data.</text>
</comment>